<dbReference type="PANTHER" id="PTHR31170:SF18">
    <property type="entry name" value="(WILD MALAYSIAN BANANA) HYPOTHETICAL PROTEIN"/>
    <property type="match status" value="1"/>
</dbReference>
<keyword evidence="3" id="KW-1185">Reference proteome</keyword>
<feature type="transmembrane region" description="Helical" evidence="1">
    <location>
        <begin position="450"/>
        <end position="474"/>
    </location>
</feature>
<sequence length="480" mass="54358">TVQRPFSFTQSSAQCPSELNPVQSPVSSVIHSLMGEATATATAEAEAPVSSWVVEMEKTIGEMHIDPAAEMARWKRHSIYRVPERIKNLHNSKAYQPELVSLGPFHHGDPELLPMEEHKRRAVVHLVKRSGRPLREFVAAVAEVAQQLQDAYKDLGDEWRGAAGGGTDRFVQLMVTDGCFLVEAMRMDALRGKVHEEYAPNDPVFSKYGYLYLWNYIQSDMVVVENQLPLLLLQRLLIVLDHHKYQNASRVSRLVLDSLCPWRRHLVGINHLGLHPLDILYTSLTHGDHQERTGSTAYVMPSAMEIYEAGIHFRVSDTDSLLDVHFERGKLSMPAIRVDDRTEKKFLNLMAFERLHPGAGNDVTAYVIFMDNIISSAKDVALLRSKNIIECGLGSDEEVVKLLNNTLNKGGVMSPSSRLHDVQRRVKAQCTMRRNKWRANFIQRYLRNPWVFISLVAAVVLLVATLLQTVYTVLPFYKII</sequence>
<dbReference type="Proteomes" id="UP000015105">
    <property type="component" value="Chromosome 3D"/>
</dbReference>
<reference evidence="2" key="4">
    <citation type="submission" date="2019-03" db="UniProtKB">
        <authorList>
            <consortium name="EnsemblPlants"/>
        </authorList>
    </citation>
    <scope>IDENTIFICATION</scope>
</reference>
<reference evidence="3" key="1">
    <citation type="journal article" date="2014" name="Science">
        <title>Ancient hybridizations among the ancestral genomes of bread wheat.</title>
        <authorList>
            <consortium name="International Wheat Genome Sequencing Consortium,"/>
            <person name="Marcussen T."/>
            <person name="Sandve S.R."/>
            <person name="Heier L."/>
            <person name="Spannagl M."/>
            <person name="Pfeifer M."/>
            <person name="Jakobsen K.S."/>
            <person name="Wulff B.B."/>
            <person name="Steuernagel B."/>
            <person name="Mayer K.F."/>
            <person name="Olsen O.A."/>
        </authorList>
    </citation>
    <scope>NUCLEOTIDE SEQUENCE [LARGE SCALE GENOMIC DNA]</scope>
    <source>
        <strain evidence="3">cv. AL8/78</strain>
    </source>
</reference>
<name>A0A453GC96_AEGTS</name>
<keyword evidence="1" id="KW-1133">Transmembrane helix</keyword>
<evidence type="ECO:0000313" key="3">
    <source>
        <dbReference type="Proteomes" id="UP000015105"/>
    </source>
</evidence>
<reference evidence="2" key="5">
    <citation type="journal article" date="2021" name="G3 (Bethesda)">
        <title>Aegilops tauschii genome assembly Aet v5.0 features greater sequence contiguity and improved annotation.</title>
        <authorList>
            <person name="Wang L."/>
            <person name="Zhu T."/>
            <person name="Rodriguez J.C."/>
            <person name="Deal K.R."/>
            <person name="Dubcovsky J."/>
            <person name="McGuire P.E."/>
            <person name="Lux T."/>
            <person name="Spannagl M."/>
            <person name="Mayer K.F.X."/>
            <person name="Baldrich P."/>
            <person name="Meyers B.C."/>
            <person name="Huo N."/>
            <person name="Gu Y.Q."/>
            <person name="Zhou H."/>
            <person name="Devos K.M."/>
            <person name="Bennetzen J.L."/>
            <person name="Unver T."/>
            <person name="Budak H."/>
            <person name="Gulick P.J."/>
            <person name="Galiba G."/>
            <person name="Kalapos B."/>
            <person name="Nelson D.R."/>
            <person name="Li P."/>
            <person name="You F.M."/>
            <person name="Luo M.C."/>
            <person name="Dvorak J."/>
        </authorList>
    </citation>
    <scope>NUCLEOTIDE SEQUENCE [LARGE SCALE GENOMIC DNA]</scope>
    <source>
        <strain evidence="2">cv. AL8/78</strain>
    </source>
</reference>
<reference evidence="3" key="2">
    <citation type="journal article" date="2017" name="Nat. Plants">
        <title>The Aegilops tauschii genome reveals multiple impacts of transposons.</title>
        <authorList>
            <person name="Zhao G."/>
            <person name="Zou C."/>
            <person name="Li K."/>
            <person name="Wang K."/>
            <person name="Li T."/>
            <person name="Gao L."/>
            <person name="Zhang X."/>
            <person name="Wang H."/>
            <person name="Yang Z."/>
            <person name="Liu X."/>
            <person name="Jiang W."/>
            <person name="Mao L."/>
            <person name="Kong X."/>
            <person name="Jiao Y."/>
            <person name="Jia J."/>
        </authorList>
    </citation>
    <scope>NUCLEOTIDE SEQUENCE [LARGE SCALE GENOMIC DNA]</scope>
    <source>
        <strain evidence="3">cv. AL8/78</strain>
    </source>
</reference>
<evidence type="ECO:0000313" key="2">
    <source>
        <dbReference type="EnsemblPlants" id="AET3Gv20954900.2"/>
    </source>
</evidence>
<keyword evidence="1" id="KW-0812">Transmembrane</keyword>
<dbReference type="Gramene" id="AET3Gv20954900.2">
    <property type="protein sequence ID" value="AET3Gv20954900.2"/>
    <property type="gene ID" value="AET3Gv20954900"/>
</dbReference>
<dbReference type="InterPro" id="IPR004158">
    <property type="entry name" value="DUF247_pln"/>
</dbReference>
<organism evidence="2 3">
    <name type="scientific">Aegilops tauschii subsp. strangulata</name>
    <name type="common">Goatgrass</name>
    <dbReference type="NCBI Taxonomy" id="200361"/>
    <lineage>
        <taxon>Eukaryota</taxon>
        <taxon>Viridiplantae</taxon>
        <taxon>Streptophyta</taxon>
        <taxon>Embryophyta</taxon>
        <taxon>Tracheophyta</taxon>
        <taxon>Spermatophyta</taxon>
        <taxon>Magnoliopsida</taxon>
        <taxon>Liliopsida</taxon>
        <taxon>Poales</taxon>
        <taxon>Poaceae</taxon>
        <taxon>BOP clade</taxon>
        <taxon>Pooideae</taxon>
        <taxon>Triticodae</taxon>
        <taxon>Triticeae</taxon>
        <taxon>Triticinae</taxon>
        <taxon>Aegilops</taxon>
    </lineage>
</organism>
<keyword evidence="1" id="KW-0472">Membrane</keyword>
<dbReference type="PANTHER" id="PTHR31170">
    <property type="entry name" value="BNAC04G53230D PROTEIN"/>
    <property type="match status" value="1"/>
</dbReference>
<accession>A0A453GC96</accession>
<protein>
    <submittedName>
        <fullName evidence="2">Uncharacterized protein</fullName>
    </submittedName>
</protein>
<dbReference type="EnsemblPlants" id="AET3Gv20954900.2">
    <property type="protein sequence ID" value="AET3Gv20954900.2"/>
    <property type="gene ID" value="AET3Gv20954900"/>
</dbReference>
<dbReference type="Pfam" id="PF03140">
    <property type="entry name" value="DUF247"/>
    <property type="match status" value="1"/>
</dbReference>
<reference evidence="2" key="3">
    <citation type="journal article" date="2017" name="Nature">
        <title>Genome sequence of the progenitor of the wheat D genome Aegilops tauschii.</title>
        <authorList>
            <person name="Luo M.C."/>
            <person name="Gu Y.Q."/>
            <person name="Puiu D."/>
            <person name="Wang H."/>
            <person name="Twardziok S.O."/>
            <person name="Deal K.R."/>
            <person name="Huo N."/>
            <person name="Zhu T."/>
            <person name="Wang L."/>
            <person name="Wang Y."/>
            <person name="McGuire P.E."/>
            <person name="Liu S."/>
            <person name="Long H."/>
            <person name="Ramasamy R.K."/>
            <person name="Rodriguez J.C."/>
            <person name="Van S.L."/>
            <person name="Yuan L."/>
            <person name="Wang Z."/>
            <person name="Xia Z."/>
            <person name="Xiao L."/>
            <person name="Anderson O.D."/>
            <person name="Ouyang S."/>
            <person name="Liang Y."/>
            <person name="Zimin A.V."/>
            <person name="Pertea G."/>
            <person name="Qi P."/>
            <person name="Bennetzen J.L."/>
            <person name="Dai X."/>
            <person name="Dawson M.W."/>
            <person name="Muller H.G."/>
            <person name="Kugler K."/>
            <person name="Rivarola-Duarte L."/>
            <person name="Spannagl M."/>
            <person name="Mayer K.F.X."/>
            <person name="Lu F.H."/>
            <person name="Bevan M.W."/>
            <person name="Leroy P."/>
            <person name="Li P."/>
            <person name="You F.M."/>
            <person name="Sun Q."/>
            <person name="Liu Z."/>
            <person name="Lyons E."/>
            <person name="Wicker T."/>
            <person name="Salzberg S.L."/>
            <person name="Devos K.M."/>
            <person name="Dvorak J."/>
        </authorList>
    </citation>
    <scope>NUCLEOTIDE SEQUENCE [LARGE SCALE GENOMIC DNA]</scope>
    <source>
        <strain evidence="2">cv. AL8/78</strain>
    </source>
</reference>
<evidence type="ECO:0000256" key="1">
    <source>
        <dbReference type="SAM" id="Phobius"/>
    </source>
</evidence>
<proteinExistence type="predicted"/>
<dbReference type="AlphaFoldDB" id="A0A453GC96"/>
<dbReference type="STRING" id="200361.A0A453GC96"/>